<dbReference type="STRING" id="1555241.A0A4V1IUH0"/>
<dbReference type="PANTHER" id="PTHR11199">
    <property type="entry name" value="STROMAL ANTIGEN"/>
    <property type="match status" value="1"/>
</dbReference>
<dbReference type="GO" id="GO:0003682">
    <property type="term" value="F:chromatin binding"/>
    <property type="evidence" value="ECO:0007669"/>
    <property type="project" value="TreeGrafter"/>
</dbReference>
<dbReference type="InterPro" id="IPR039662">
    <property type="entry name" value="Cohesin_Scc3/SA"/>
</dbReference>
<feature type="compositionally biased region" description="Basic residues" evidence="1">
    <location>
        <begin position="1534"/>
        <end position="1554"/>
    </location>
</feature>
<gene>
    <name evidence="3" type="ORF">CXG81DRAFT_26758</name>
</gene>
<feature type="compositionally biased region" description="Low complexity" evidence="1">
    <location>
        <begin position="654"/>
        <end position="672"/>
    </location>
</feature>
<feature type="region of interest" description="Disordered" evidence="1">
    <location>
        <begin position="365"/>
        <end position="394"/>
    </location>
</feature>
<dbReference type="SUPFAM" id="SSF48371">
    <property type="entry name" value="ARM repeat"/>
    <property type="match status" value="1"/>
</dbReference>
<sequence>MLGSSAQADAAASPPRSSAVRPSRSRLVRGDPASASSTSPAINLKQQAASSRRRREGLLLNDEPAEERASDTASNASRDEIESDPNDAFQADEDDAMDSDPEGTEHPAGQRRAAKARKVPGDAVVPRSKKVTPSGTELDSSSSFLTLVKDHPSAMDHQIAMWHDDFQTEYQAVDPMVADLTEEGVPVLPSMARLVNLVLETAGCQPLPESVTELNDEDVVRQELVRQQNVLLKQKSDFDYPLFHKAKGLKGGASGRKFKVSFEEFWVKWMTRLIHQPMWLRSLGAHTDMDDTEWAHWQRYDPLTTLRLWTTIMSVSSFRPMRHTGTTVTLSLATALAEHGGSLVKTQEILSRKIAALEAQLAKGSGSRAKRQERPQDAQLKALQEEQQSTQQQRQQVEKQLQDIYGTVFIHRYRDVDPVLRTDCIAHLGRWLHAFPAYFMNANYLRYLGWLINDKAVGVRREAIRTMDRLTRIESHRPAMTQLLERFKQRLVDMALRDVDLSVRVSATDVAVTLVQLGVLTDAERDLFIVCNLICADDSRMCTSLSDVAVTLYQDAFANDRAVQARVGTGSATPASSKRRAASQRGASGGAGDPASAGDAASWLTLAKFVLHYLDLTEAKRGALLKSNVVSAQQIYDSHLGLRTSSGSGRVSAKDASQGGASQSASVSQADAEAVDEEWERDAMEWQATQSDRLRSWFRQIEGAPRSSNATPATTASAVLPSDEEGIGSSLLDPLAQRNDDVALLVHVLHKTNKLGFMTRLEPLLELLGAARFVADTEALPRVASGAVLTKDEALVLTLFVKHTSSLLAQAAGTQVQKHLDLYHPIARRVARLWEQAQTWSSVLPTDSDDAVTEPLRGQAIAHHAMAHIVLDVMSSISPVVWQEFRLEQDLRDGLVPALLRTYRSTMDSHLLGRIASALGSVMNAEDKAEAEVAQATSAAAPVGGATTSVYAAGSALAVFGRAGLEATLPLQLAIQSQVRDLVESLLKDIATSRQAEAIPQLDAALRRLLPIMSMIDMTTVHFQGQSHSQSDIVASGEGPTSSSDALYDLFTQVLDMLLSASGDLPGTPHLSTARDALCRTLEAMTSLILWWNAALDDGHAPVASRASEDAVEAPSEETVVSSMAELLRVCEALLLKDPTDPHIDYPAQYQAARSMSLLYLFMTPEQVKAQQRTQGEWVQHQLMVHIDVMAALVGLEANPLRLGKLYATDTTPLQLAHLLDEQVSMHHFVLTLIGDVAKLVLQARFQPTTLGLLSKYMGVGRATFGGSVTHMEIAPVVYDTLLFNDMWGEIWSQVAERLLTERPSLGPDMLGMMVVSAMRGTRLFLAGAVQNIDHVVVQFQFALQLWRKHTDITTQPVVYKALEVLLMLLPRTVQAITYRIIEAINGYDPDPSLDYKQLPLLADAAHADAVARYWKRYDEDYCPTYPRAQRPRTPDALRPIWAVFTAYLHFLQQGVLRHPVLAADTETQTKTRTLMGQLSDYMERSFTVEGVRPTPRDPAWSEYYRMRQMLAGQQPRGLGGAPAALPATAAKSTKSKSKAAKAKTAPRKKRRSRITALDEDDEDDEDAAASTSRSGRTTLSAAMGLSRRNLAGGVISQTPPAAALPRRRSARRSSGGLARGGYAEAGSSDDDDREHDEIEEDEEPGMSGLEDDAGETAMKTTQAMYAFQHERLDAGSPSSTVDAGDDVTSDASEDDLAAPAPPAKKIRRVQI</sequence>
<feature type="compositionally biased region" description="Acidic residues" evidence="1">
    <location>
        <begin position="1628"/>
        <end position="1655"/>
    </location>
</feature>
<evidence type="ECO:0000313" key="4">
    <source>
        <dbReference type="Proteomes" id="UP000274922"/>
    </source>
</evidence>
<feature type="compositionally biased region" description="Polar residues" evidence="1">
    <location>
        <begin position="34"/>
        <end position="50"/>
    </location>
</feature>
<feature type="compositionally biased region" description="Acidic residues" evidence="1">
    <location>
        <begin position="1684"/>
        <end position="1697"/>
    </location>
</feature>
<feature type="region of interest" description="Disordered" evidence="1">
    <location>
        <begin position="1515"/>
        <end position="1712"/>
    </location>
</feature>
<dbReference type="InterPro" id="IPR020839">
    <property type="entry name" value="SCD"/>
</dbReference>
<evidence type="ECO:0000313" key="3">
    <source>
        <dbReference type="EMBL" id="RKP00529.1"/>
    </source>
</evidence>
<dbReference type="GO" id="GO:0008278">
    <property type="term" value="C:cohesin complex"/>
    <property type="evidence" value="ECO:0007669"/>
    <property type="project" value="TreeGrafter"/>
</dbReference>
<dbReference type="GO" id="GO:0005634">
    <property type="term" value="C:nucleus"/>
    <property type="evidence" value="ECO:0007669"/>
    <property type="project" value="TreeGrafter"/>
</dbReference>
<name>A0A4V1IUH0_9FUNG</name>
<keyword evidence="4" id="KW-1185">Reference proteome</keyword>
<dbReference type="Proteomes" id="UP000274922">
    <property type="component" value="Unassembled WGS sequence"/>
</dbReference>
<feature type="domain" description="SCD" evidence="2">
    <location>
        <begin position="409"/>
        <end position="494"/>
    </location>
</feature>
<feature type="compositionally biased region" description="Acidic residues" evidence="1">
    <location>
        <begin position="81"/>
        <end position="102"/>
    </location>
</feature>
<feature type="region of interest" description="Disordered" evidence="1">
    <location>
        <begin position="1"/>
        <end position="140"/>
    </location>
</feature>
<dbReference type="GO" id="GO:0007062">
    <property type="term" value="P:sister chromatid cohesion"/>
    <property type="evidence" value="ECO:0007669"/>
    <property type="project" value="UniProtKB-ARBA"/>
</dbReference>
<dbReference type="InterPro" id="IPR013721">
    <property type="entry name" value="STAG"/>
</dbReference>
<dbReference type="GO" id="GO:0000785">
    <property type="term" value="C:chromatin"/>
    <property type="evidence" value="ECO:0007669"/>
    <property type="project" value="TreeGrafter"/>
</dbReference>
<dbReference type="InterPro" id="IPR016024">
    <property type="entry name" value="ARM-type_fold"/>
</dbReference>
<dbReference type="PROSITE" id="PS51425">
    <property type="entry name" value="SCD"/>
    <property type="match status" value="1"/>
</dbReference>
<feature type="compositionally biased region" description="Low complexity" evidence="1">
    <location>
        <begin position="1"/>
        <end position="22"/>
    </location>
</feature>
<dbReference type="OrthoDB" id="1854502at2759"/>
<protein>
    <recommendedName>
        <fullName evidence="2">SCD domain-containing protein</fullName>
    </recommendedName>
</protein>
<feature type="compositionally biased region" description="Low complexity" evidence="1">
    <location>
        <begin position="1515"/>
        <end position="1533"/>
    </location>
</feature>
<feature type="region of interest" description="Disordered" evidence="1">
    <location>
        <begin position="568"/>
        <end position="595"/>
    </location>
</feature>
<proteinExistence type="predicted"/>
<accession>A0A4V1IUH0</accession>
<feature type="compositionally biased region" description="Polar residues" evidence="1">
    <location>
        <begin position="131"/>
        <end position="140"/>
    </location>
</feature>
<dbReference type="Pfam" id="PF08514">
    <property type="entry name" value="STAG"/>
    <property type="match status" value="1"/>
</dbReference>
<dbReference type="EMBL" id="ML014211">
    <property type="protein sequence ID" value="RKP00529.1"/>
    <property type="molecule type" value="Genomic_DNA"/>
</dbReference>
<evidence type="ECO:0000256" key="1">
    <source>
        <dbReference type="SAM" id="MobiDB-lite"/>
    </source>
</evidence>
<feature type="compositionally biased region" description="Polar residues" evidence="1">
    <location>
        <begin position="1571"/>
        <end position="1581"/>
    </location>
</feature>
<feature type="compositionally biased region" description="Acidic residues" evidence="1">
    <location>
        <begin position="1558"/>
        <end position="1568"/>
    </location>
</feature>
<organism evidence="3 4">
    <name type="scientific">Caulochytrium protostelioides</name>
    <dbReference type="NCBI Taxonomy" id="1555241"/>
    <lineage>
        <taxon>Eukaryota</taxon>
        <taxon>Fungi</taxon>
        <taxon>Fungi incertae sedis</taxon>
        <taxon>Chytridiomycota</taxon>
        <taxon>Chytridiomycota incertae sedis</taxon>
        <taxon>Chytridiomycetes</taxon>
        <taxon>Caulochytriales</taxon>
        <taxon>Caulochytriaceae</taxon>
        <taxon>Caulochytrium</taxon>
    </lineage>
</organism>
<feature type="region of interest" description="Disordered" evidence="1">
    <location>
        <begin position="645"/>
        <end position="680"/>
    </location>
</feature>
<feature type="compositionally biased region" description="Low complexity" evidence="1">
    <location>
        <begin position="385"/>
        <end position="394"/>
    </location>
</feature>
<dbReference type="Pfam" id="PF21581">
    <property type="entry name" value="SCD"/>
    <property type="match status" value="1"/>
</dbReference>
<dbReference type="PANTHER" id="PTHR11199:SF0">
    <property type="entry name" value="LD34181P-RELATED"/>
    <property type="match status" value="1"/>
</dbReference>
<evidence type="ECO:0000259" key="2">
    <source>
        <dbReference type="PROSITE" id="PS51425"/>
    </source>
</evidence>
<reference evidence="4" key="1">
    <citation type="journal article" date="2018" name="Nat. Microbiol.">
        <title>Leveraging single-cell genomics to expand the fungal tree of life.</title>
        <authorList>
            <person name="Ahrendt S.R."/>
            <person name="Quandt C.A."/>
            <person name="Ciobanu D."/>
            <person name="Clum A."/>
            <person name="Salamov A."/>
            <person name="Andreopoulos B."/>
            <person name="Cheng J.F."/>
            <person name="Woyke T."/>
            <person name="Pelin A."/>
            <person name="Henrissat B."/>
            <person name="Reynolds N.K."/>
            <person name="Benny G.L."/>
            <person name="Smith M.E."/>
            <person name="James T.Y."/>
            <person name="Grigoriev I.V."/>
        </authorList>
    </citation>
    <scope>NUCLEOTIDE SEQUENCE [LARGE SCALE GENOMIC DNA]</scope>
    <source>
        <strain evidence="4">ATCC 52028</strain>
    </source>
</reference>